<feature type="domain" description="Endonuclease/exonuclease/phosphatase" evidence="1">
    <location>
        <begin position="51"/>
        <end position="164"/>
    </location>
</feature>
<name>A0A397GLY7_9GLOM</name>
<dbReference type="Proteomes" id="UP000266861">
    <property type="component" value="Unassembled WGS sequence"/>
</dbReference>
<dbReference type="Pfam" id="PF03372">
    <property type="entry name" value="Exo_endo_phos"/>
    <property type="match status" value="1"/>
</dbReference>
<gene>
    <name evidence="2" type="ORF">Glove_477g13</name>
</gene>
<dbReference type="AlphaFoldDB" id="A0A397GLY7"/>
<sequence length="287" mass="33304">MAMKNGKFCGAEIPFTTFPRGEVVATNSFFRYFIYPVLTRKKIKHIFPACPQEKEKRRRLRFPPKKPEPDTRNIQEDIKELNHWLENKLSEALSKDMVSIVLGDWNAVPNSRKDRFPSGKISTPGNFPSPRASRLDQIWIHHKYFGKVREYKIEDTDVSSKSDHCMVEITIDATQWIDNKQYQKNKHSKEKKKGLWRLKDATDDQWNKFESAVDKMILGTNGNDGLLSAGNQELPKVKESKNKVNSCNNGHKDFWLLSLLTRIHRIGKLIISKRSISKATKEKFDNT</sequence>
<organism evidence="2 3">
    <name type="scientific">Diversispora epigaea</name>
    <dbReference type="NCBI Taxonomy" id="1348612"/>
    <lineage>
        <taxon>Eukaryota</taxon>
        <taxon>Fungi</taxon>
        <taxon>Fungi incertae sedis</taxon>
        <taxon>Mucoromycota</taxon>
        <taxon>Glomeromycotina</taxon>
        <taxon>Glomeromycetes</taxon>
        <taxon>Diversisporales</taxon>
        <taxon>Diversisporaceae</taxon>
        <taxon>Diversispora</taxon>
    </lineage>
</organism>
<accession>A0A397GLY7</accession>
<dbReference type="SUPFAM" id="SSF56219">
    <property type="entry name" value="DNase I-like"/>
    <property type="match status" value="1"/>
</dbReference>
<evidence type="ECO:0000259" key="1">
    <source>
        <dbReference type="Pfam" id="PF03372"/>
    </source>
</evidence>
<dbReference type="InterPro" id="IPR036691">
    <property type="entry name" value="Endo/exonu/phosph_ase_sf"/>
</dbReference>
<proteinExistence type="predicted"/>
<keyword evidence="3" id="KW-1185">Reference proteome</keyword>
<protein>
    <recommendedName>
        <fullName evidence="1">Endonuclease/exonuclease/phosphatase domain-containing protein</fullName>
    </recommendedName>
</protein>
<dbReference type="GO" id="GO:0003824">
    <property type="term" value="F:catalytic activity"/>
    <property type="evidence" value="ECO:0007669"/>
    <property type="project" value="InterPro"/>
</dbReference>
<dbReference type="Gene3D" id="3.60.10.10">
    <property type="entry name" value="Endonuclease/exonuclease/phosphatase"/>
    <property type="match status" value="1"/>
</dbReference>
<dbReference type="InterPro" id="IPR005135">
    <property type="entry name" value="Endo/exonuclease/phosphatase"/>
</dbReference>
<reference evidence="2 3" key="1">
    <citation type="submission" date="2018-08" db="EMBL/GenBank/DDBJ databases">
        <title>Genome and evolution of the arbuscular mycorrhizal fungus Diversispora epigaea (formerly Glomus versiforme) and its bacterial endosymbionts.</title>
        <authorList>
            <person name="Sun X."/>
            <person name="Fei Z."/>
            <person name="Harrison M."/>
        </authorList>
    </citation>
    <scope>NUCLEOTIDE SEQUENCE [LARGE SCALE GENOMIC DNA]</scope>
    <source>
        <strain evidence="2 3">IT104</strain>
    </source>
</reference>
<evidence type="ECO:0000313" key="3">
    <source>
        <dbReference type="Proteomes" id="UP000266861"/>
    </source>
</evidence>
<evidence type="ECO:0000313" key="2">
    <source>
        <dbReference type="EMBL" id="RHZ51507.1"/>
    </source>
</evidence>
<dbReference type="EMBL" id="PQFF01000416">
    <property type="protein sequence ID" value="RHZ51507.1"/>
    <property type="molecule type" value="Genomic_DNA"/>
</dbReference>
<comment type="caution">
    <text evidence="2">The sequence shown here is derived from an EMBL/GenBank/DDBJ whole genome shotgun (WGS) entry which is preliminary data.</text>
</comment>